<dbReference type="GO" id="GO:0051539">
    <property type="term" value="F:4 iron, 4 sulfur cluster binding"/>
    <property type="evidence" value="ECO:0007669"/>
    <property type="project" value="InterPro"/>
</dbReference>
<dbReference type="Pfam" id="PF06969">
    <property type="entry name" value="HemN_C"/>
    <property type="match status" value="1"/>
</dbReference>
<dbReference type="EC" id="1.3.99.-" evidence="3"/>
<dbReference type="SFLD" id="SFLDS00029">
    <property type="entry name" value="Radical_SAM"/>
    <property type="match status" value="1"/>
</dbReference>
<sequence length="377" mass="42141">MSSSFALYIHVPFCEKRCIYCDFYSTTSGGEVRQRYVEALCRELITQRELMGAGEVKSIYFGGGTPSQLSIGELAQIFQTIRLHYTVNPQAEITFEANPDDVTNERVGAWQQLGINRVSLGVQTFDDDLLTVLRRRHTAAQAREAVRSLTEGGLTNVSVDLIYGLPLQSLARFTQDLAEAFALPIIHLSSYALSVEDGTPLSRIIARGELTPADDELCLACYEALIDAASQAGFTHYEISNFAREGYHSRHNTAYWDGTPYLGCGPGAHSYNGKDRRWYNLPHLANYLQSPGTPPQEVETLSVDEQYDDLLFTALRTRRGLSLQTVADRFGIHRLDCLRRQAERQLAVGNLEEENGVYHLTRKGIFISDTIISDLMA</sequence>
<feature type="domain" description="Radical SAM core" evidence="2">
    <location>
        <begin position="1"/>
        <end position="235"/>
    </location>
</feature>
<dbReference type="GO" id="GO:0006779">
    <property type="term" value="P:porphyrin-containing compound biosynthetic process"/>
    <property type="evidence" value="ECO:0007669"/>
    <property type="project" value="InterPro"/>
</dbReference>
<dbReference type="PROSITE" id="PS51918">
    <property type="entry name" value="RADICAL_SAM"/>
    <property type="match status" value="1"/>
</dbReference>
<protein>
    <submittedName>
        <fullName evidence="3">Oxygen-independent coproporphyrinogen III oxidase</fullName>
        <ecNumber evidence="3">1.3.99.-</ecNumber>
    </submittedName>
</protein>
<dbReference type="InterPro" id="IPR034505">
    <property type="entry name" value="Coproporphyrinogen-III_oxidase"/>
</dbReference>
<dbReference type="NCBIfam" id="TIGR00539">
    <property type="entry name" value="hemN_rel"/>
    <property type="match status" value="1"/>
</dbReference>
<evidence type="ECO:0000259" key="2">
    <source>
        <dbReference type="PROSITE" id="PS51918"/>
    </source>
</evidence>
<organism evidence="3">
    <name type="scientific">gut metagenome</name>
    <dbReference type="NCBI Taxonomy" id="749906"/>
    <lineage>
        <taxon>unclassified sequences</taxon>
        <taxon>metagenomes</taxon>
        <taxon>organismal metagenomes</taxon>
    </lineage>
</organism>
<comment type="caution">
    <text evidence="3">The sequence shown here is derived from an EMBL/GenBank/DDBJ whole genome shotgun (WGS) entry which is preliminary data.</text>
</comment>
<dbReference type="SFLD" id="SFLDF00288">
    <property type="entry name" value="HemN-like__clustered_with_nucl"/>
    <property type="match status" value="1"/>
</dbReference>
<dbReference type="SUPFAM" id="SSF102114">
    <property type="entry name" value="Radical SAM enzymes"/>
    <property type="match status" value="1"/>
</dbReference>
<dbReference type="InterPro" id="IPR058240">
    <property type="entry name" value="rSAM_sf"/>
</dbReference>
<dbReference type="GO" id="GO:0005737">
    <property type="term" value="C:cytoplasm"/>
    <property type="evidence" value="ECO:0007669"/>
    <property type="project" value="InterPro"/>
</dbReference>
<dbReference type="PANTHER" id="PTHR13932">
    <property type="entry name" value="COPROPORPHYRINIGEN III OXIDASE"/>
    <property type="match status" value="1"/>
</dbReference>
<dbReference type="InterPro" id="IPR006638">
    <property type="entry name" value="Elp3/MiaA/NifB-like_rSAM"/>
</dbReference>
<dbReference type="SMART" id="SM00729">
    <property type="entry name" value="Elp3"/>
    <property type="match status" value="1"/>
</dbReference>
<dbReference type="EMBL" id="AMCI01000168">
    <property type="protein sequence ID" value="EJX10513.1"/>
    <property type="molecule type" value="Genomic_DNA"/>
</dbReference>
<evidence type="ECO:0000313" key="3">
    <source>
        <dbReference type="EMBL" id="EJX10513.1"/>
    </source>
</evidence>
<gene>
    <name evidence="3" type="ORF">EVA_01092</name>
</gene>
<dbReference type="Pfam" id="PF04055">
    <property type="entry name" value="Radical_SAM"/>
    <property type="match status" value="1"/>
</dbReference>
<reference evidence="3" key="1">
    <citation type="journal article" date="2012" name="PLoS ONE">
        <title>Gene sets for utilization of primary and secondary nutrition supplies in the distal gut of endangered iberian lynx.</title>
        <authorList>
            <person name="Alcaide M."/>
            <person name="Messina E."/>
            <person name="Richter M."/>
            <person name="Bargiela R."/>
            <person name="Peplies J."/>
            <person name="Huws S.A."/>
            <person name="Newbold C.J."/>
            <person name="Golyshin P.N."/>
            <person name="Simon M.A."/>
            <person name="Lopez G."/>
            <person name="Yakimov M.M."/>
            <person name="Ferrer M."/>
        </authorList>
    </citation>
    <scope>NUCLEOTIDE SEQUENCE</scope>
</reference>
<proteinExistence type="inferred from homology"/>
<dbReference type="InterPro" id="IPR010723">
    <property type="entry name" value="HemN_C"/>
</dbReference>
<dbReference type="Gene3D" id="3.80.30.20">
    <property type="entry name" value="tm_1862 like domain"/>
    <property type="match status" value="1"/>
</dbReference>
<dbReference type="InterPro" id="IPR004559">
    <property type="entry name" value="HemW-like"/>
</dbReference>
<dbReference type="GO" id="GO:0004109">
    <property type="term" value="F:coproporphyrinogen oxidase activity"/>
    <property type="evidence" value="ECO:0007669"/>
    <property type="project" value="InterPro"/>
</dbReference>
<comment type="similarity">
    <text evidence="1">Belongs to the anaerobic coproporphyrinogen-III oxidase family. HemW subfamily.</text>
</comment>
<dbReference type="SFLD" id="SFLDF00562">
    <property type="entry name" value="HemN-like__clustered_with_heat"/>
    <property type="match status" value="1"/>
</dbReference>
<dbReference type="InterPro" id="IPR007197">
    <property type="entry name" value="rSAM"/>
</dbReference>
<dbReference type="CDD" id="cd01335">
    <property type="entry name" value="Radical_SAM"/>
    <property type="match status" value="1"/>
</dbReference>
<dbReference type="AlphaFoldDB" id="J9H3F1"/>
<dbReference type="SFLD" id="SFLDG01082">
    <property type="entry name" value="B12-binding_domain_containing"/>
    <property type="match status" value="1"/>
</dbReference>
<name>J9H3F1_9ZZZZ</name>
<dbReference type="SFLD" id="SFLDG01065">
    <property type="entry name" value="anaerobic_coproporphyrinogen-I"/>
    <property type="match status" value="1"/>
</dbReference>
<evidence type="ECO:0000256" key="1">
    <source>
        <dbReference type="ARBA" id="ARBA00006100"/>
    </source>
</evidence>
<dbReference type="InterPro" id="IPR023404">
    <property type="entry name" value="rSAM_horseshoe"/>
</dbReference>
<dbReference type="PANTHER" id="PTHR13932:SF5">
    <property type="entry name" value="RADICAL S-ADENOSYL METHIONINE DOMAIN-CONTAINING PROTEIN 1, MITOCHONDRIAL"/>
    <property type="match status" value="1"/>
</dbReference>
<accession>J9H3F1</accession>
<keyword evidence="3" id="KW-0560">Oxidoreductase</keyword>